<organism evidence="2 3">
    <name type="scientific">Mycolicibacterium goodii</name>
    <name type="common">Mycobacterium goodii</name>
    <dbReference type="NCBI Taxonomy" id="134601"/>
    <lineage>
        <taxon>Bacteria</taxon>
        <taxon>Bacillati</taxon>
        <taxon>Actinomycetota</taxon>
        <taxon>Actinomycetes</taxon>
        <taxon>Mycobacteriales</taxon>
        <taxon>Mycobacteriaceae</taxon>
        <taxon>Mycolicibacterium</taxon>
    </lineage>
</organism>
<name>A0A0K0X5B7_MYCGD</name>
<dbReference type="AlphaFoldDB" id="A0A0K0X5B7"/>
<evidence type="ECO:0000313" key="3">
    <source>
        <dbReference type="Proteomes" id="UP000062255"/>
    </source>
</evidence>
<dbReference type="GO" id="GO:0043565">
    <property type="term" value="F:sequence-specific DNA binding"/>
    <property type="evidence" value="ECO:0007669"/>
    <property type="project" value="InterPro"/>
</dbReference>
<dbReference type="InterPro" id="IPR002197">
    <property type="entry name" value="HTH_Fis"/>
</dbReference>
<reference evidence="2 3" key="1">
    <citation type="submission" date="2015-07" db="EMBL/GenBank/DDBJ databases">
        <title>Complete genome sequence of Mycobacterium goodii X7B, a facultative thermophilic biodesulfurizing bacterium.</title>
        <authorList>
            <person name="Yu B."/>
            <person name="Li F."/>
            <person name="Xu P."/>
        </authorList>
    </citation>
    <scope>NUCLEOTIDE SEQUENCE [LARGE SCALE GENOMIC DNA]</scope>
    <source>
        <strain evidence="2 3">X7B</strain>
    </source>
</reference>
<dbReference type="STRING" id="134601.AFA91_12740"/>
<dbReference type="Gene3D" id="3.30.450.40">
    <property type="match status" value="1"/>
</dbReference>
<proteinExistence type="predicted"/>
<feature type="domain" description="DNA binding HTH" evidence="1">
    <location>
        <begin position="195"/>
        <end position="235"/>
    </location>
</feature>
<evidence type="ECO:0000313" key="2">
    <source>
        <dbReference type="EMBL" id="AKS32601.1"/>
    </source>
</evidence>
<sequence length="238" mass="25184">MGEPLAGTNGIGMATTNRRASLVVGAEHYKQPWHSWACAAAPVVDPITRRAVGTVNVACRAEDANHLLLVAVRALVSGVETALGEAATARQRRMLDAHMSLSSTASSAVVTVDSQTMIVADSAAHLNLDRAELWAIVQECGAGTTEVALNDEFRARVYPVSAGRIDDGVVLVVSRGVPHSLPVPALPALPNLTPLEEAERKVIADTLAECGGNKTEAATRLGLSRGTLYGRLRRYRMT</sequence>
<evidence type="ECO:0000259" key="1">
    <source>
        <dbReference type="Pfam" id="PF02954"/>
    </source>
</evidence>
<gene>
    <name evidence="2" type="ORF">AFA91_12740</name>
</gene>
<accession>A0A0K0X5B7</accession>
<dbReference type="InterPro" id="IPR029016">
    <property type="entry name" value="GAF-like_dom_sf"/>
</dbReference>
<dbReference type="PRINTS" id="PR01590">
    <property type="entry name" value="HTHFIS"/>
</dbReference>
<dbReference type="SUPFAM" id="SSF46689">
    <property type="entry name" value="Homeodomain-like"/>
    <property type="match status" value="1"/>
</dbReference>
<protein>
    <recommendedName>
        <fullName evidence="1">DNA binding HTH domain-containing protein</fullName>
    </recommendedName>
</protein>
<dbReference type="PATRIC" id="fig|134601.6.peg.2644"/>
<dbReference type="Proteomes" id="UP000062255">
    <property type="component" value="Chromosome"/>
</dbReference>
<dbReference type="Gene3D" id="1.10.10.60">
    <property type="entry name" value="Homeodomain-like"/>
    <property type="match status" value="1"/>
</dbReference>
<dbReference type="KEGG" id="mgo:AFA91_12740"/>
<dbReference type="EMBL" id="CP012150">
    <property type="protein sequence ID" value="AKS32601.1"/>
    <property type="molecule type" value="Genomic_DNA"/>
</dbReference>
<dbReference type="InterPro" id="IPR009057">
    <property type="entry name" value="Homeodomain-like_sf"/>
</dbReference>
<dbReference type="Pfam" id="PF02954">
    <property type="entry name" value="HTH_8"/>
    <property type="match status" value="1"/>
</dbReference>